<protein>
    <submittedName>
        <fullName evidence="4">Class III heat shock protein</fullName>
    </submittedName>
</protein>
<evidence type="ECO:0000313" key="5">
    <source>
        <dbReference type="Proteomes" id="UP000283530"/>
    </source>
</evidence>
<accession>A0A443PJ36</accession>
<dbReference type="EMBL" id="QPKB01000008">
    <property type="protein sequence ID" value="RWR90776.1"/>
    <property type="molecule type" value="Genomic_DNA"/>
</dbReference>
<dbReference type="AlphaFoldDB" id="A0A443PJ36"/>
<dbReference type="PROSITE" id="PS01031">
    <property type="entry name" value="SHSP"/>
    <property type="match status" value="1"/>
</dbReference>
<proteinExistence type="inferred from homology"/>
<name>A0A443PJ36_9MAGN</name>
<dbReference type="PANTHER" id="PTHR48258">
    <property type="entry name" value="DUF4218 DOMAIN-CONTAINING PROTEIN-RELATED"/>
    <property type="match status" value="1"/>
</dbReference>
<keyword evidence="4" id="KW-0346">Stress response</keyword>
<organism evidence="4 5">
    <name type="scientific">Cinnamomum micranthum f. kanehirae</name>
    <dbReference type="NCBI Taxonomy" id="337451"/>
    <lineage>
        <taxon>Eukaryota</taxon>
        <taxon>Viridiplantae</taxon>
        <taxon>Streptophyta</taxon>
        <taxon>Embryophyta</taxon>
        <taxon>Tracheophyta</taxon>
        <taxon>Spermatophyta</taxon>
        <taxon>Magnoliopsida</taxon>
        <taxon>Magnoliidae</taxon>
        <taxon>Laurales</taxon>
        <taxon>Lauraceae</taxon>
        <taxon>Cinnamomum</taxon>
    </lineage>
</organism>
<dbReference type="Proteomes" id="UP000283530">
    <property type="component" value="Unassembled WGS sequence"/>
</dbReference>
<dbReference type="InterPro" id="IPR002068">
    <property type="entry name" value="A-crystallin/Hsp20_dom"/>
</dbReference>
<evidence type="ECO:0000256" key="1">
    <source>
        <dbReference type="PROSITE-ProRule" id="PRU00285"/>
    </source>
</evidence>
<dbReference type="Pfam" id="PF13952">
    <property type="entry name" value="DUF4216"/>
    <property type="match status" value="1"/>
</dbReference>
<feature type="domain" description="SHSP" evidence="3">
    <location>
        <begin position="298"/>
        <end position="404"/>
    </location>
</feature>
<dbReference type="OrthoDB" id="1934032at2759"/>
<dbReference type="CDD" id="cd06464">
    <property type="entry name" value="ACD_sHsps-like"/>
    <property type="match status" value="1"/>
</dbReference>
<dbReference type="InterPro" id="IPR008978">
    <property type="entry name" value="HSP20-like_chaperone"/>
</dbReference>
<dbReference type="InterPro" id="IPR025312">
    <property type="entry name" value="DUF4216"/>
</dbReference>
<dbReference type="Gene3D" id="2.60.40.790">
    <property type="match status" value="1"/>
</dbReference>
<dbReference type="PANTHER" id="PTHR48258:SF15">
    <property type="entry name" value="OS02G0543900 PROTEIN"/>
    <property type="match status" value="1"/>
</dbReference>
<sequence length="548" mass="62243">MIKDAHGGRISVRDVDRKHIKEFGKWFERHVSQMQVDGEHVNEQLQLLAMPPLRAVRCFKGYIVNGFRFHTEDRERQRKTQNSGVFLTAETSSFASARDTNPMTGNVGYYGVLKDVIELQYIGGNRIVLFKCDWWDVTNHGGRGIKQDEYGFTCVNFTRTLNTNEPLILANQAQQVFYVQDTNEPNWHRPPDVSGEDWAWLVQYWGSPEVQVKSVVMHTMNRARFTVAVESFLKTGDKKPVLPWMKACDPDPFIRVMSPVADSSIFNGNLASAVNHLLHVPETIEKAMFCSRSHDKSNNQRMERIPVDILDTPKEYLFYMDVPGLSKSDIQSSGKRKREDGEDEGCKYIRLERNSAPKFMRKFKLPEDSDINKVSAKCENGVLSVRVERLPPPPESKTVEVTISRGKCKMLCWHHHKVIGERHKQVYKAQAQDLSDGLREEINHAQEKTQSYMVWLLAYVHEEDGRNHYAIRRGCTDLRGNDVGSGDIRPSPPVTALFSDNGCKSGDGGASQQQNGTKDVAMIVLLPLHVLVLESEPEHALPLPATHC</sequence>
<evidence type="ECO:0000259" key="3">
    <source>
        <dbReference type="PROSITE" id="PS01031"/>
    </source>
</evidence>
<gene>
    <name evidence="4" type="ORF">CKAN_01988900</name>
</gene>
<dbReference type="Pfam" id="PF00011">
    <property type="entry name" value="HSP20"/>
    <property type="match status" value="1"/>
</dbReference>
<keyword evidence="5" id="KW-1185">Reference proteome</keyword>
<evidence type="ECO:0000313" key="4">
    <source>
        <dbReference type="EMBL" id="RWR90776.1"/>
    </source>
</evidence>
<comment type="caution">
    <text evidence="4">The sequence shown here is derived from an EMBL/GenBank/DDBJ whole genome shotgun (WGS) entry which is preliminary data.</text>
</comment>
<reference evidence="4 5" key="1">
    <citation type="journal article" date="2019" name="Nat. Plants">
        <title>Stout camphor tree genome fills gaps in understanding of flowering plant genome evolution.</title>
        <authorList>
            <person name="Chaw S.M."/>
            <person name="Liu Y.C."/>
            <person name="Wu Y.W."/>
            <person name="Wang H.Y."/>
            <person name="Lin C.I."/>
            <person name="Wu C.S."/>
            <person name="Ke H.M."/>
            <person name="Chang L.Y."/>
            <person name="Hsu C.Y."/>
            <person name="Yang H.T."/>
            <person name="Sudianto E."/>
            <person name="Hsu M.H."/>
            <person name="Wu K.P."/>
            <person name="Wang L.N."/>
            <person name="Leebens-Mack J.H."/>
            <person name="Tsai I.J."/>
        </authorList>
    </citation>
    <scope>NUCLEOTIDE SEQUENCE [LARGE SCALE GENOMIC DNA]</scope>
    <source>
        <strain evidence="5">cv. Chaw 1501</strain>
        <tissue evidence="4">Young leaves</tissue>
    </source>
</reference>
<dbReference type="SUPFAM" id="SSF49764">
    <property type="entry name" value="HSP20-like chaperones"/>
    <property type="match status" value="1"/>
</dbReference>
<evidence type="ECO:0000256" key="2">
    <source>
        <dbReference type="RuleBase" id="RU003616"/>
    </source>
</evidence>
<comment type="similarity">
    <text evidence="1 2">Belongs to the small heat shock protein (HSP20) family.</text>
</comment>
<dbReference type="STRING" id="337451.A0A443PJ36"/>